<dbReference type="Proteomes" id="UP001281447">
    <property type="component" value="Unassembled WGS sequence"/>
</dbReference>
<gene>
    <name evidence="1" type="ORF">RWE15_01340</name>
</gene>
<sequence length="152" mass="16707">MKPLIGITASMEMDESYYMMSEANVKAILQAGGMPLILPYLLDDADVEQIASRVDGLYLPGGYDIDPTLFNEEPHPKLGTIIPDRDRFEMLLVDNVLQQGKPILGVCRGAQILNIALGGRHVPGYIQPVDRIIASTSTKSAVRPWLPFCPRA</sequence>
<accession>A0ABU5C1Y1</accession>
<name>A0ABU5C1Y1_9BACI</name>
<organism evidence="1 2">
    <name type="scientific">Tigheibacillus halophilus</name>
    <dbReference type="NCBI Taxonomy" id="361280"/>
    <lineage>
        <taxon>Bacteria</taxon>
        <taxon>Bacillati</taxon>
        <taxon>Bacillota</taxon>
        <taxon>Bacilli</taxon>
        <taxon>Bacillales</taxon>
        <taxon>Bacillaceae</taxon>
        <taxon>Tigheibacillus</taxon>
    </lineage>
</organism>
<keyword evidence="1" id="KW-0315">Glutamine amidotransferase</keyword>
<dbReference type="EMBL" id="JAWDIP010000003">
    <property type="protein sequence ID" value="MDY0393318.1"/>
    <property type="molecule type" value="Genomic_DNA"/>
</dbReference>
<dbReference type="PROSITE" id="PS51273">
    <property type="entry name" value="GATASE_TYPE_1"/>
    <property type="match status" value="1"/>
</dbReference>
<dbReference type="InterPro" id="IPR029062">
    <property type="entry name" value="Class_I_gatase-like"/>
</dbReference>
<dbReference type="Pfam" id="PF07722">
    <property type="entry name" value="Peptidase_C26"/>
    <property type="match status" value="1"/>
</dbReference>
<evidence type="ECO:0000313" key="2">
    <source>
        <dbReference type="Proteomes" id="UP001281447"/>
    </source>
</evidence>
<dbReference type="InterPro" id="IPR011697">
    <property type="entry name" value="Peptidase_C26"/>
</dbReference>
<dbReference type="SUPFAM" id="SSF52317">
    <property type="entry name" value="Class I glutamine amidotransferase-like"/>
    <property type="match status" value="1"/>
</dbReference>
<dbReference type="PANTHER" id="PTHR43235">
    <property type="entry name" value="GLUTAMINE AMIDOTRANSFERASE PB2B2.05-RELATED"/>
    <property type="match status" value="1"/>
</dbReference>
<dbReference type="Gene3D" id="3.40.50.880">
    <property type="match status" value="1"/>
</dbReference>
<dbReference type="InterPro" id="IPR044668">
    <property type="entry name" value="PuuD-like"/>
</dbReference>
<protein>
    <submittedName>
        <fullName evidence="1">Type 1 glutamine amidotransferase</fullName>
    </submittedName>
</protein>
<comment type="caution">
    <text evidence="1">The sequence shown here is derived from an EMBL/GenBank/DDBJ whole genome shotgun (WGS) entry which is preliminary data.</text>
</comment>
<evidence type="ECO:0000313" key="1">
    <source>
        <dbReference type="EMBL" id="MDY0393318.1"/>
    </source>
</evidence>
<proteinExistence type="predicted"/>
<dbReference type="PANTHER" id="PTHR43235:SF1">
    <property type="entry name" value="GLUTAMINE AMIDOTRANSFERASE PB2B2.05-RELATED"/>
    <property type="match status" value="1"/>
</dbReference>
<keyword evidence="2" id="KW-1185">Reference proteome</keyword>
<reference evidence="1 2" key="1">
    <citation type="submission" date="2023-10" db="EMBL/GenBank/DDBJ databases">
        <title>Virgibacillus halophilus 5B73C genome.</title>
        <authorList>
            <person name="Miliotis G."/>
            <person name="Sengupta P."/>
            <person name="Hameed A."/>
            <person name="Chuvochina M."/>
            <person name="Mcdonagh F."/>
            <person name="Simpson A.C."/>
            <person name="Singh N.K."/>
            <person name="Rekha P.D."/>
            <person name="Raman K."/>
            <person name="Hugenholtz P."/>
            <person name="Venkateswaran K."/>
        </authorList>
    </citation>
    <scope>NUCLEOTIDE SEQUENCE [LARGE SCALE GENOMIC DNA]</scope>
    <source>
        <strain evidence="1 2">5B73C</strain>
    </source>
</reference>
<dbReference type="CDD" id="cd01745">
    <property type="entry name" value="GATase1_2"/>
    <property type="match status" value="1"/>
</dbReference>